<evidence type="ECO:0000313" key="3">
    <source>
        <dbReference type="Proteomes" id="UP000078200"/>
    </source>
</evidence>
<dbReference type="AlphaFoldDB" id="A0A1A9UIB1"/>
<organism evidence="2 3">
    <name type="scientific">Glossina austeni</name>
    <name type="common">Savannah tsetse fly</name>
    <dbReference type="NCBI Taxonomy" id="7395"/>
    <lineage>
        <taxon>Eukaryota</taxon>
        <taxon>Metazoa</taxon>
        <taxon>Ecdysozoa</taxon>
        <taxon>Arthropoda</taxon>
        <taxon>Hexapoda</taxon>
        <taxon>Insecta</taxon>
        <taxon>Pterygota</taxon>
        <taxon>Neoptera</taxon>
        <taxon>Endopterygota</taxon>
        <taxon>Diptera</taxon>
        <taxon>Brachycera</taxon>
        <taxon>Muscomorpha</taxon>
        <taxon>Hippoboscoidea</taxon>
        <taxon>Glossinidae</taxon>
        <taxon>Glossina</taxon>
    </lineage>
</organism>
<sequence>MSYFAAIIKVAGISVTASVDTGGTTSFIIERFAETIKGRRCRTPHKANIQLADWSKIAADSSFLRPVQFGSLTTMSTSPIKETEQPKETEIEMKNSKINSKTLIQDGKFFKPVIDCKPNKLSEITDDSSNAVYTNTSNTDPDNKVETDPEFESDSAAKNAEKITEPRVEA</sequence>
<feature type="region of interest" description="Disordered" evidence="1">
    <location>
        <begin position="75"/>
        <end position="96"/>
    </location>
</feature>
<evidence type="ECO:0000313" key="2">
    <source>
        <dbReference type="EnsemblMetazoa" id="GAUT005816-PA"/>
    </source>
</evidence>
<evidence type="ECO:0000256" key="1">
    <source>
        <dbReference type="SAM" id="MobiDB-lite"/>
    </source>
</evidence>
<dbReference type="CDD" id="cd00303">
    <property type="entry name" value="retropepsin_like"/>
    <property type="match status" value="1"/>
</dbReference>
<feature type="region of interest" description="Disordered" evidence="1">
    <location>
        <begin position="121"/>
        <end position="170"/>
    </location>
</feature>
<dbReference type="EnsemblMetazoa" id="GAUT005816-RA">
    <property type="protein sequence ID" value="GAUT005816-PA"/>
    <property type="gene ID" value="GAUT005816"/>
</dbReference>
<dbReference type="VEuPathDB" id="VectorBase:GAUT005816"/>
<proteinExistence type="predicted"/>
<name>A0A1A9UIB1_GLOAU</name>
<accession>A0A1A9UIB1</accession>
<reference evidence="2" key="1">
    <citation type="submission" date="2020-05" db="UniProtKB">
        <authorList>
            <consortium name="EnsemblMetazoa"/>
        </authorList>
    </citation>
    <scope>IDENTIFICATION</scope>
    <source>
        <strain evidence="2">TTRI</strain>
    </source>
</reference>
<feature type="compositionally biased region" description="Polar residues" evidence="1">
    <location>
        <begin position="127"/>
        <end position="140"/>
    </location>
</feature>
<keyword evidence="3" id="KW-1185">Reference proteome</keyword>
<protein>
    <submittedName>
        <fullName evidence="2">Uncharacterized protein</fullName>
    </submittedName>
</protein>
<feature type="compositionally biased region" description="Basic and acidic residues" evidence="1">
    <location>
        <begin position="81"/>
        <end position="95"/>
    </location>
</feature>
<dbReference type="Proteomes" id="UP000078200">
    <property type="component" value="Unassembled WGS sequence"/>
</dbReference>
<feature type="compositionally biased region" description="Basic and acidic residues" evidence="1">
    <location>
        <begin position="159"/>
        <end position="170"/>
    </location>
</feature>